<evidence type="ECO:0000256" key="1">
    <source>
        <dbReference type="ARBA" id="ARBA00010645"/>
    </source>
</evidence>
<dbReference type="Pfam" id="PF03658">
    <property type="entry name" value="Ub-RnfH"/>
    <property type="match status" value="1"/>
</dbReference>
<proteinExistence type="inferred from homology"/>
<evidence type="ECO:0000313" key="2">
    <source>
        <dbReference type="EMBL" id="GAG65293.1"/>
    </source>
</evidence>
<protein>
    <submittedName>
        <fullName evidence="2">Uncharacterized protein</fullName>
    </submittedName>
</protein>
<comment type="caution">
    <text evidence="2">The sequence shown here is derived from an EMBL/GenBank/DDBJ whole genome shotgun (WGS) entry which is preliminary data.</text>
</comment>
<dbReference type="InterPro" id="IPR016155">
    <property type="entry name" value="Mopterin_synth/thiamin_S_b"/>
</dbReference>
<dbReference type="SUPFAM" id="SSF54285">
    <property type="entry name" value="MoaD/ThiS"/>
    <property type="match status" value="1"/>
</dbReference>
<dbReference type="NCBIfam" id="NF002490">
    <property type="entry name" value="PRK01777.1"/>
    <property type="match status" value="1"/>
</dbReference>
<dbReference type="InterPro" id="IPR005346">
    <property type="entry name" value="RnfH"/>
</dbReference>
<accession>X0ZXU6</accession>
<comment type="similarity">
    <text evidence="1">Belongs to the UPF0125 (RnfH) family.</text>
</comment>
<dbReference type="PANTHER" id="PTHR37483:SF1">
    <property type="entry name" value="UPF0125 PROTEIN RATB"/>
    <property type="match status" value="1"/>
</dbReference>
<name>X0ZXU6_9ZZZZ</name>
<dbReference type="EMBL" id="BART01007890">
    <property type="protein sequence ID" value="GAG65293.1"/>
    <property type="molecule type" value="Genomic_DNA"/>
</dbReference>
<dbReference type="HAMAP" id="MF_00460">
    <property type="entry name" value="UPF0125_RnfH"/>
    <property type="match status" value="1"/>
</dbReference>
<dbReference type="AlphaFoldDB" id="X0ZXU6"/>
<dbReference type="InterPro" id="IPR037021">
    <property type="entry name" value="RnfH_sf"/>
</dbReference>
<reference evidence="2" key="1">
    <citation type="journal article" date="2014" name="Front. Microbiol.">
        <title>High frequency of phylogenetically diverse reductive dehalogenase-homologous genes in deep subseafloor sedimentary metagenomes.</title>
        <authorList>
            <person name="Kawai M."/>
            <person name="Futagami T."/>
            <person name="Toyoda A."/>
            <person name="Takaki Y."/>
            <person name="Nishi S."/>
            <person name="Hori S."/>
            <person name="Arai W."/>
            <person name="Tsubouchi T."/>
            <person name="Morono Y."/>
            <person name="Uchiyama I."/>
            <person name="Ito T."/>
            <person name="Fujiyama A."/>
            <person name="Inagaki F."/>
            <person name="Takami H."/>
        </authorList>
    </citation>
    <scope>NUCLEOTIDE SEQUENCE</scope>
    <source>
        <strain evidence="2">Expedition CK06-06</strain>
    </source>
</reference>
<organism evidence="2">
    <name type="scientific">marine sediment metagenome</name>
    <dbReference type="NCBI Taxonomy" id="412755"/>
    <lineage>
        <taxon>unclassified sequences</taxon>
        <taxon>metagenomes</taxon>
        <taxon>ecological metagenomes</taxon>
    </lineage>
</organism>
<dbReference type="PANTHER" id="PTHR37483">
    <property type="entry name" value="UPF0125 PROTEIN RATB"/>
    <property type="match status" value="1"/>
</dbReference>
<dbReference type="Gene3D" id="3.10.20.280">
    <property type="entry name" value="RnfH-like"/>
    <property type="match status" value="1"/>
</dbReference>
<sequence length="92" mass="10149">MRVEIAYATPDDQLIIAVDVADDATVKEAISESSITAHFAEIDINNAQVGIFSQRATLETKLHPGDRVEIYRPLTIDPKTARILRASKRSAK</sequence>
<gene>
    <name evidence="2" type="ORF">S01H4_17865</name>
</gene>